<comment type="caution">
    <text evidence="2">The sequence shown here is derived from an EMBL/GenBank/DDBJ whole genome shotgun (WGS) entry which is preliminary data.</text>
</comment>
<proteinExistence type="predicted"/>
<accession>A0A932MM39</accession>
<protein>
    <submittedName>
        <fullName evidence="2">Uncharacterized protein</fullName>
    </submittedName>
</protein>
<organism evidence="2 3">
    <name type="scientific">Tectimicrobiota bacterium</name>
    <dbReference type="NCBI Taxonomy" id="2528274"/>
    <lineage>
        <taxon>Bacteria</taxon>
        <taxon>Pseudomonadati</taxon>
        <taxon>Nitrospinota/Tectimicrobiota group</taxon>
        <taxon>Candidatus Tectimicrobiota</taxon>
    </lineage>
</organism>
<dbReference type="EMBL" id="JACPUR010000001">
    <property type="protein sequence ID" value="MBI3126268.1"/>
    <property type="molecule type" value="Genomic_DNA"/>
</dbReference>
<name>A0A932MM39_UNCTE</name>
<reference evidence="2" key="1">
    <citation type="submission" date="2020-07" db="EMBL/GenBank/DDBJ databases">
        <title>Huge and variable diversity of episymbiotic CPR bacteria and DPANN archaea in groundwater ecosystems.</title>
        <authorList>
            <person name="He C.Y."/>
            <person name="Keren R."/>
            <person name="Whittaker M."/>
            <person name="Farag I.F."/>
            <person name="Doudna J."/>
            <person name="Cate J.H.D."/>
            <person name="Banfield J.F."/>
        </authorList>
    </citation>
    <scope>NUCLEOTIDE SEQUENCE</scope>
    <source>
        <strain evidence="2">NC_groundwater_763_Ag_S-0.2um_68_21</strain>
    </source>
</reference>
<evidence type="ECO:0000313" key="3">
    <source>
        <dbReference type="Proteomes" id="UP000782312"/>
    </source>
</evidence>
<keyword evidence="1" id="KW-1133">Transmembrane helix</keyword>
<keyword evidence="1" id="KW-0472">Membrane</keyword>
<dbReference type="AlphaFoldDB" id="A0A932MM39"/>
<feature type="transmembrane region" description="Helical" evidence="1">
    <location>
        <begin position="41"/>
        <end position="63"/>
    </location>
</feature>
<dbReference type="Proteomes" id="UP000782312">
    <property type="component" value="Unassembled WGS sequence"/>
</dbReference>
<evidence type="ECO:0000313" key="2">
    <source>
        <dbReference type="EMBL" id="MBI3126268.1"/>
    </source>
</evidence>
<sequence>MLRHAPKIALGGLLALLLGAGLILAIMGGLLPSGEHHRLVRLGVVLFLGGQGLLVAGLAAWAARKVM</sequence>
<evidence type="ECO:0000256" key="1">
    <source>
        <dbReference type="SAM" id="Phobius"/>
    </source>
</evidence>
<keyword evidence="1" id="KW-0812">Transmembrane</keyword>
<gene>
    <name evidence="2" type="ORF">HYZ11_01515</name>
</gene>